<dbReference type="PANTHER" id="PTHR42831">
    <property type="entry name" value="FE-S PROTEIN MATURATION AUXILIARY FACTOR YITW"/>
    <property type="match status" value="1"/>
</dbReference>
<dbReference type="InterPro" id="IPR052339">
    <property type="entry name" value="Fe-S_Maturation_MIP18"/>
</dbReference>
<dbReference type="InterPro" id="IPR034904">
    <property type="entry name" value="FSCA_dom_sf"/>
</dbReference>
<evidence type="ECO:0000313" key="3">
    <source>
        <dbReference type="Proteomes" id="UP000182089"/>
    </source>
</evidence>
<protein>
    <submittedName>
        <fullName evidence="2">Metal-sulfur cluster biosynthetic enzyme</fullName>
    </submittedName>
</protein>
<dbReference type="PANTHER" id="PTHR42831:SF1">
    <property type="entry name" value="FE-S PROTEIN MATURATION AUXILIARY FACTOR YITW"/>
    <property type="match status" value="1"/>
</dbReference>
<sequence length="106" mass="11747">MTERSKEAIKEDILDRLEMVIDPELGVDIVNLGLVYAIDLQDDGTCVVSMTLTTMGCPLTNLLSDLVTNALSDVAEIKQVEVKFVWEPAWSTDRMTSYAKMALGIH</sequence>
<dbReference type="SUPFAM" id="SSF117916">
    <property type="entry name" value="Fe-S cluster assembly (FSCA) domain-like"/>
    <property type="match status" value="1"/>
</dbReference>
<accession>A0ABY1AAB9</accession>
<reference evidence="2 3" key="1">
    <citation type="submission" date="2016-10" db="EMBL/GenBank/DDBJ databases">
        <authorList>
            <person name="Varghese N."/>
            <person name="Submissions S."/>
        </authorList>
    </citation>
    <scope>NUCLEOTIDE SEQUENCE [LARGE SCALE GENOMIC DNA]</scope>
    <source>
        <strain evidence="2 3">WC1T17</strain>
    </source>
</reference>
<dbReference type="Pfam" id="PF01883">
    <property type="entry name" value="FeS_assembly_P"/>
    <property type="match status" value="1"/>
</dbReference>
<proteinExistence type="predicted"/>
<gene>
    <name evidence="2" type="ORF">SAMN05216431_103127</name>
</gene>
<evidence type="ECO:0000313" key="2">
    <source>
        <dbReference type="EMBL" id="SEM49457.1"/>
    </source>
</evidence>
<dbReference type="EMBL" id="FOCC01000003">
    <property type="protein sequence ID" value="SEM49457.1"/>
    <property type="molecule type" value="Genomic_DNA"/>
</dbReference>
<name>A0ABY1AAB9_9LACO</name>
<organism evidence="2 3">
    <name type="scientific">Ligilactobacillus ruminis</name>
    <dbReference type="NCBI Taxonomy" id="1623"/>
    <lineage>
        <taxon>Bacteria</taxon>
        <taxon>Bacillati</taxon>
        <taxon>Bacillota</taxon>
        <taxon>Bacilli</taxon>
        <taxon>Lactobacillales</taxon>
        <taxon>Lactobacillaceae</taxon>
        <taxon>Ligilactobacillus</taxon>
    </lineage>
</organism>
<evidence type="ECO:0000259" key="1">
    <source>
        <dbReference type="Pfam" id="PF01883"/>
    </source>
</evidence>
<comment type="caution">
    <text evidence="2">The sequence shown here is derived from an EMBL/GenBank/DDBJ whole genome shotgun (WGS) entry which is preliminary data.</text>
</comment>
<dbReference type="Proteomes" id="UP000182089">
    <property type="component" value="Unassembled WGS sequence"/>
</dbReference>
<dbReference type="InterPro" id="IPR002744">
    <property type="entry name" value="MIP18-like"/>
</dbReference>
<dbReference type="Gene3D" id="3.30.300.130">
    <property type="entry name" value="Fe-S cluster assembly (FSCA)"/>
    <property type="match status" value="1"/>
</dbReference>
<feature type="domain" description="MIP18 family-like" evidence="1">
    <location>
        <begin position="10"/>
        <end position="83"/>
    </location>
</feature>